<dbReference type="Proteomes" id="UP000839726">
    <property type="component" value="Unassembled WGS sequence"/>
</dbReference>
<reference evidence="1" key="1">
    <citation type="submission" date="2018-07" db="EMBL/GenBank/DDBJ databases">
        <authorList>
            <person name="Ashton P.M."/>
            <person name="Dallman T."/>
            <person name="Nair S."/>
            <person name="De Pinna E."/>
            <person name="Peters T."/>
            <person name="Grant K."/>
        </authorList>
    </citation>
    <scope>NUCLEOTIDE SEQUENCE [LARGE SCALE GENOMIC DNA]</scope>
    <source>
        <strain evidence="1">436933</strain>
    </source>
</reference>
<dbReference type="EMBL" id="AAGUYM010000031">
    <property type="protein sequence ID" value="EBS2695229.1"/>
    <property type="molecule type" value="Genomic_DNA"/>
</dbReference>
<sequence>MTPTTRKTHATTENGIVTLYDTNGQGDITGRFSVPVDDIPARLDKGEWDDDQTTAFCLIEAWMESPLNVDSRLVHRWLVASTWIAERCEAFEAFECTSDETHYFSTEDDADGFHYEVYLTPESARRTLAESVEIPLAEKYGDEEGNRRAIAFYQRMLKFTNSPLSLSDSGLQYLTGLYTAAARESGECWQTLQEGDDDFI</sequence>
<comment type="caution">
    <text evidence="1">The sequence shown here is derived from an EMBL/GenBank/DDBJ whole genome shotgun (WGS) entry which is preliminary data.</text>
</comment>
<proteinExistence type="predicted"/>
<organism evidence="1">
    <name type="scientific">Salmonella newport</name>
    <dbReference type="NCBI Taxonomy" id="108619"/>
    <lineage>
        <taxon>Bacteria</taxon>
        <taxon>Pseudomonadati</taxon>
        <taxon>Pseudomonadota</taxon>
        <taxon>Gammaproteobacteria</taxon>
        <taxon>Enterobacterales</taxon>
        <taxon>Enterobacteriaceae</taxon>
        <taxon>Salmonella</taxon>
    </lineage>
</organism>
<protein>
    <submittedName>
        <fullName evidence="1">Uncharacterized protein</fullName>
    </submittedName>
</protein>
<dbReference type="RefSeq" id="WP_053299561.1">
    <property type="nucleotide sequence ID" value="NZ_LINY01000011.1"/>
</dbReference>
<name>A0A5U9KVG0_SALNE</name>
<gene>
    <name evidence="1" type="ORF">DRY71_21290</name>
</gene>
<accession>A0A5U9KVG0</accession>
<evidence type="ECO:0000313" key="1">
    <source>
        <dbReference type="EMBL" id="EBS2695229.1"/>
    </source>
</evidence>
<dbReference type="AlphaFoldDB" id="A0A5U9KVG0"/>